<evidence type="ECO:0008006" key="3">
    <source>
        <dbReference type="Google" id="ProtNLM"/>
    </source>
</evidence>
<dbReference type="Proteomes" id="UP000051412">
    <property type="component" value="Unassembled WGS sequence"/>
</dbReference>
<reference evidence="1 2" key="1">
    <citation type="journal article" date="2015" name="Genome Announc.">
        <title>Expanding the biotechnology potential of lactobacilli through comparative genomics of 213 strains and associated genera.</title>
        <authorList>
            <person name="Sun Z."/>
            <person name="Harris H.M."/>
            <person name="McCann A."/>
            <person name="Guo C."/>
            <person name="Argimon S."/>
            <person name="Zhang W."/>
            <person name="Yang X."/>
            <person name="Jeffery I.B."/>
            <person name="Cooney J.C."/>
            <person name="Kagawa T.F."/>
            <person name="Liu W."/>
            <person name="Song Y."/>
            <person name="Salvetti E."/>
            <person name="Wrobel A."/>
            <person name="Rasinkangas P."/>
            <person name="Parkhill J."/>
            <person name="Rea M.C."/>
            <person name="O'Sullivan O."/>
            <person name="Ritari J."/>
            <person name="Douillard F.P."/>
            <person name="Paul Ross R."/>
            <person name="Yang R."/>
            <person name="Briner A.E."/>
            <person name="Felis G.E."/>
            <person name="de Vos W.M."/>
            <person name="Barrangou R."/>
            <person name="Klaenhammer T.R."/>
            <person name="Caufield P.W."/>
            <person name="Cui Y."/>
            <person name="Zhang H."/>
            <person name="O'Toole P.W."/>
        </authorList>
    </citation>
    <scope>NUCLEOTIDE SEQUENCE [LARGE SCALE GENOMIC DNA]</scope>
    <source>
        <strain evidence="1 2">DSM 6035</strain>
    </source>
</reference>
<dbReference type="RefSeq" id="WP_047769082.1">
    <property type="nucleotide sequence ID" value="NZ_AZGM01000137.1"/>
</dbReference>
<organism evidence="1 2">
    <name type="scientific">Limosilactobacillus panis DSM 6035</name>
    <dbReference type="NCBI Taxonomy" id="1423782"/>
    <lineage>
        <taxon>Bacteria</taxon>
        <taxon>Bacillati</taxon>
        <taxon>Bacillota</taxon>
        <taxon>Bacilli</taxon>
        <taxon>Lactobacillales</taxon>
        <taxon>Lactobacillaceae</taxon>
        <taxon>Limosilactobacillus</taxon>
    </lineage>
</organism>
<dbReference type="OrthoDB" id="1655898at2"/>
<dbReference type="EMBL" id="AZGM01000137">
    <property type="protein sequence ID" value="KRM25098.1"/>
    <property type="molecule type" value="Genomic_DNA"/>
</dbReference>
<keyword evidence="2" id="KW-1185">Reference proteome</keyword>
<accession>A0A0R1X444</accession>
<gene>
    <name evidence="1" type="ORF">FD32_GL000994</name>
</gene>
<protein>
    <recommendedName>
        <fullName evidence="3">TPR repeat-containing protein</fullName>
    </recommendedName>
</protein>
<evidence type="ECO:0000313" key="1">
    <source>
        <dbReference type="EMBL" id="KRM25098.1"/>
    </source>
</evidence>
<dbReference type="AlphaFoldDB" id="A0A0R1X444"/>
<proteinExistence type="predicted"/>
<sequence>MDKGQNEKYQKALHLMADEKWLDSAVILEDLINESPNDDVSRHLVRALYEAKQYQRAFVYFVEQPLAFTETYREACLGVHLMLHNQSYMAARQFIVELPTAWQDTLRRDICEAEMAANQKYQVTIRTLLRSFYHLGDCSLSEQQERLSEAQQLPLNDYLTGAQFLLRDPFTHELIKASIIDTLRQAAVNKELTLRWIDNQDYQINPSQLQEIDDLTIVKELRQELNRRLGSKNPTQFQLASQELQLQLMLLYPLIDEKVTSPGEWIDYLIDKISGKREGQQNPVGPLQDALTKIIDDLSEKH</sequence>
<name>A0A0R1X444_9LACO</name>
<dbReference type="STRING" id="1423782.FD32_GL000994"/>
<dbReference type="PATRIC" id="fig|1423782.4.peg.1036"/>
<evidence type="ECO:0000313" key="2">
    <source>
        <dbReference type="Proteomes" id="UP000051412"/>
    </source>
</evidence>
<comment type="caution">
    <text evidence="1">The sequence shown here is derived from an EMBL/GenBank/DDBJ whole genome shotgun (WGS) entry which is preliminary data.</text>
</comment>